<reference evidence="2" key="1">
    <citation type="submission" date="2017-07" db="EMBL/GenBank/DDBJ databases">
        <title>The cable genome - Insights into the physiology and evolution of filamentous bacteria capable of sulfide oxidation via long distance electron transfer.</title>
        <authorList>
            <person name="Thorup C."/>
            <person name="Bjerg J.T."/>
            <person name="Schreiber L."/>
            <person name="Nielsen L.P."/>
            <person name="Kjeldsen K.U."/>
            <person name="Boesen T."/>
            <person name="Boggild A."/>
            <person name="Meysman F."/>
            <person name="Geelhoed J."/>
            <person name="Schramm A."/>
        </authorList>
    </citation>
    <scope>NUCLEOTIDE SEQUENCE [LARGE SCALE GENOMIC DNA]</scope>
    <source>
        <strain evidence="2">GS</strain>
    </source>
</reference>
<protein>
    <submittedName>
        <fullName evidence="2">Helix-turn-helix of DDE superfamily endonuclease</fullName>
    </submittedName>
</protein>
<dbReference type="Proteomes" id="UP000316238">
    <property type="component" value="Unassembled WGS sequence"/>
</dbReference>
<gene>
    <name evidence="2" type="ORF">CDV28_1582</name>
</gene>
<dbReference type="GO" id="GO:0004519">
    <property type="term" value="F:endonuclease activity"/>
    <property type="evidence" value="ECO:0007669"/>
    <property type="project" value="UniProtKB-KW"/>
</dbReference>
<organism evidence="2 3">
    <name type="scientific">Candidatus Electronema aureum</name>
    <dbReference type="NCBI Taxonomy" id="2005002"/>
    <lineage>
        <taxon>Bacteria</taxon>
        <taxon>Pseudomonadati</taxon>
        <taxon>Thermodesulfobacteriota</taxon>
        <taxon>Desulfobulbia</taxon>
        <taxon>Desulfobulbales</taxon>
        <taxon>Desulfobulbaceae</taxon>
        <taxon>Candidatus Electronema</taxon>
    </lineage>
</organism>
<feature type="domain" description="Transposase Helix-turn-helix" evidence="1">
    <location>
        <begin position="44"/>
        <end position="91"/>
    </location>
</feature>
<evidence type="ECO:0000259" key="1">
    <source>
        <dbReference type="Pfam" id="PF13613"/>
    </source>
</evidence>
<keyword evidence="3" id="KW-1185">Reference proteome</keyword>
<sequence length="165" mass="19283">MKYETVHILREEDCKRSTGVQRSTFAKMLEVVEQGLRNFDRPPKLGRADQLLLTLMYWLEYRTEFHIGLAYDISESAVCRTIKKIENALIKSEQFHLPNKKALQSDSMKFEIILVDATEQPIERPKKTAAALQRQKKVPYSESADNCRDGYWNDSCCRLLHREET</sequence>
<proteinExistence type="predicted"/>
<comment type="caution">
    <text evidence="2">The sequence shown here is derived from an EMBL/GenBank/DDBJ whole genome shotgun (WGS) entry which is preliminary data.</text>
</comment>
<dbReference type="InterPro" id="IPR027805">
    <property type="entry name" value="Transposase_HTH_dom"/>
</dbReference>
<name>A0A521FYH0_9BACT</name>
<keyword evidence="2" id="KW-0540">Nuclease</keyword>
<dbReference type="EMBL" id="NQJD01000058">
    <property type="protein sequence ID" value="TAA73804.1"/>
    <property type="molecule type" value="Genomic_DNA"/>
</dbReference>
<dbReference type="Pfam" id="PF13613">
    <property type="entry name" value="HTH_Tnp_4"/>
    <property type="match status" value="1"/>
</dbReference>
<evidence type="ECO:0000313" key="2">
    <source>
        <dbReference type="EMBL" id="TAA73804.1"/>
    </source>
</evidence>
<accession>A0A521FYH0</accession>
<dbReference type="AlphaFoldDB" id="A0A521FYH0"/>
<keyword evidence="2" id="KW-0378">Hydrolase</keyword>
<keyword evidence="2" id="KW-0255">Endonuclease</keyword>
<evidence type="ECO:0000313" key="3">
    <source>
        <dbReference type="Proteomes" id="UP000316238"/>
    </source>
</evidence>